<keyword evidence="14" id="KW-1185">Reference proteome</keyword>
<dbReference type="GO" id="GO:0003677">
    <property type="term" value="F:DNA binding"/>
    <property type="evidence" value="ECO:0007669"/>
    <property type="project" value="UniProtKB-UniRule"/>
</dbReference>
<keyword evidence="5 9" id="KW-0371">Homeobox</keyword>
<evidence type="ECO:0000256" key="10">
    <source>
        <dbReference type="RuleBase" id="RU000682"/>
    </source>
</evidence>
<organism evidence="13 14">
    <name type="scientific">Trapa natans</name>
    <name type="common">Water chestnut</name>
    <dbReference type="NCBI Taxonomy" id="22666"/>
    <lineage>
        <taxon>Eukaryota</taxon>
        <taxon>Viridiplantae</taxon>
        <taxon>Streptophyta</taxon>
        <taxon>Embryophyta</taxon>
        <taxon>Tracheophyta</taxon>
        <taxon>Spermatophyta</taxon>
        <taxon>Magnoliopsida</taxon>
        <taxon>eudicotyledons</taxon>
        <taxon>Gunneridae</taxon>
        <taxon>Pentapetalae</taxon>
        <taxon>rosids</taxon>
        <taxon>malvids</taxon>
        <taxon>Myrtales</taxon>
        <taxon>Lythraceae</taxon>
        <taxon>Trapa</taxon>
    </lineage>
</organism>
<feature type="compositionally biased region" description="Gly residues" evidence="11">
    <location>
        <begin position="37"/>
        <end position="46"/>
    </location>
</feature>
<name>A0AAN7M6X3_TRANT</name>
<comment type="subcellular location">
    <subcellularLocation>
        <location evidence="1 9 10">Nucleus</location>
    </subcellularLocation>
</comment>
<keyword evidence="3" id="KW-0805">Transcription regulation</keyword>
<dbReference type="PANTHER" id="PTHR45940">
    <property type="entry name" value="WUSCHEL-RELATED HOMEOBOX 1-RELATED"/>
    <property type="match status" value="1"/>
</dbReference>
<evidence type="ECO:0000256" key="1">
    <source>
        <dbReference type="ARBA" id="ARBA00004123"/>
    </source>
</evidence>
<feature type="domain" description="Homeobox" evidence="12">
    <location>
        <begin position="101"/>
        <end position="156"/>
    </location>
</feature>
<dbReference type="CDD" id="cd00086">
    <property type="entry name" value="homeodomain"/>
    <property type="match status" value="1"/>
</dbReference>
<dbReference type="InterPro" id="IPR009057">
    <property type="entry name" value="Homeodomain-like_sf"/>
</dbReference>
<keyword evidence="2" id="KW-0217">Developmental protein</keyword>
<dbReference type="GO" id="GO:0003700">
    <property type="term" value="F:DNA-binding transcription factor activity"/>
    <property type="evidence" value="ECO:0007669"/>
    <property type="project" value="InterPro"/>
</dbReference>
<feature type="region of interest" description="Disordered" evidence="11">
    <location>
        <begin position="29"/>
        <end position="52"/>
    </location>
</feature>
<keyword evidence="4 9" id="KW-0238">DNA-binding</keyword>
<dbReference type="PANTHER" id="PTHR45940:SF13">
    <property type="entry name" value="WUSCHEL-RELATED HOMEOBOX 1"/>
    <property type="match status" value="1"/>
</dbReference>
<evidence type="ECO:0000256" key="6">
    <source>
        <dbReference type="ARBA" id="ARBA00023163"/>
    </source>
</evidence>
<evidence type="ECO:0000256" key="2">
    <source>
        <dbReference type="ARBA" id="ARBA00022473"/>
    </source>
</evidence>
<dbReference type="Proteomes" id="UP001346149">
    <property type="component" value="Unassembled WGS sequence"/>
</dbReference>
<dbReference type="FunFam" id="1.10.10.60:FF:000146">
    <property type="entry name" value="WUSCHEL-related homeobox 4"/>
    <property type="match status" value="1"/>
</dbReference>
<dbReference type="Gene3D" id="1.10.10.60">
    <property type="entry name" value="Homeodomain-like"/>
    <property type="match status" value="1"/>
</dbReference>
<dbReference type="AlphaFoldDB" id="A0AAN7M6X3"/>
<dbReference type="PROSITE" id="PS50071">
    <property type="entry name" value="HOMEOBOX_2"/>
    <property type="match status" value="1"/>
</dbReference>
<evidence type="ECO:0000256" key="8">
    <source>
        <dbReference type="ARBA" id="ARBA00024040"/>
    </source>
</evidence>
<reference evidence="13 14" key="1">
    <citation type="journal article" date="2023" name="Hortic Res">
        <title>Pangenome of water caltrop reveals structural variations and asymmetric subgenome divergence after allopolyploidization.</title>
        <authorList>
            <person name="Zhang X."/>
            <person name="Chen Y."/>
            <person name="Wang L."/>
            <person name="Yuan Y."/>
            <person name="Fang M."/>
            <person name="Shi L."/>
            <person name="Lu R."/>
            <person name="Comes H.P."/>
            <person name="Ma Y."/>
            <person name="Chen Y."/>
            <person name="Huang G."/>
            <person name="Zhou Y."/>
            <person name="Zheng Z."/>
            <person name="Qiu Y."/>
        </authorList>
    </citation>
    <scope>NUCLEOTIDE SEQUENCE [LARGE SCALE GENOMIC DNA]</scope>
    <source>
        <strain evidence="13">F231</strain>
    </source>
</reference>
<feature type="DNA-binding region" description="Homeobox" evidence="9">
    <location>
        <begin position="103"/>
        <end position="157"/>
    </location>
</feature>
<evidence type="ECO:0000256" key="4">
    <source>
        <dbReference type="ARBA" id="ARBA00023125"/>
    </source>
</evidence>
<keyword evidence="6" id="KW-0804">Transcription</keyword>
<evidence type="ECO:0000313" key="13">
    <source>
        <dbReference type="EMBL" id="KAK4804073.1"/>
    </source>
</evidence>
<evidence type="ECO:0000259" key="12">
    <source>
        <dbReference type="PROSITE" id="PS50071"/>
    </source>
</evidence>
<evidence type="ECO:0000256" key="3">
    <source>
        <dbReference type="ARBA" id="ARBA00023015"/>
    </source>
</evidence>
<dbReference type="SUPFAM" id="SSF46689">
    <property type="entry name" value="Homeodomain-like"/>
    <property type="match status" value="1"/>
</dbReference>
<comment type="caution">
    <text evidence="13">The sequence shown here is derived from an EMBL/GenBank/DDBJ whole genome shotgun (WGS) entry which is preliminary data.</text>
</comment>
<feature type="region of interest" description="Disordered" evidence="11">
    <location>
        <begin position="151"/>
        <end position="176"/>
    </location>
</feature>
<proteinExistence type="inferred from homology"/>
<dbReference type="Pfam" id="PF00046">
    <property type="entry name" value="Homeodomain"/>
    <property type="match status" value="1"/>
</dbReference>
<dbReference type="SMART" id="SM00389">
    <property type="entry name" value="HOX"/>
    <property type="match status" value="1"/>
</dbReference>
<evidence type="ECO:0000313" key="14">
    <source>
        <dbReference type="Proteomes" id="UP001346149"/>
    </source>
</evidence>
<gene>
    <name evidence="13" type="ORF">SAY86_003890</name>
</gene>
<dbReference type="InterPro" id="IPR044555">
    <property type="entry name" value="WUSCHEL-like"/>
</dbReference>
<evidence type="ECO:0000256" key="9">
    <source>
        <dbReference type="PROSITE-ProRule" id="PRU00108"/>
    </source>
</evidence>
<comment type="similarity">
    <text evidence="8">Belongs to the WUS homeobox family.</text>
</comment>
<dbReference type="GO" id="GO:0005634">
    <property type="term" value="C:nucleus"/>
    <property type="evidence" value="ECO:0007669"/>
    <property type="project" value="UniProtKB-SubCell"/>
</dbReference>
<accession>A0AAN7M6X3</accession>
<protein>
    <recommendedName>
        <fullName evidence="12">Homeobox domain-containing protein</fullName>
    </recommendedName>
</protein>
<keyword evidence="7 9" id="KW-0539">Nucleus</keyword>
<sequence>MWMMGYNDGADLYMADSFNGRKFRPLIPRTISSATPSGGGGSGSGRNGPVITSSPCLTRIHGGATDVFALNHNHIGMMSEQSKREFNPQHQVVVSSRWNPTPEQLRTLEELYRRGTRTPSADQIQHITAQLRRYGKIEGKNVFYWFQNHKARERQKRRRQMESDDNQQNINGCSGQREVETLGRKEAAEGAASTKNVLGVDQLHHHQANKNGSNSHNWASPHMNCTALEEENATSAIQKTVVKTVVKAGRGLELKSSSLEHYHQWMNMIEHDGESQCRLKNVNGTWAMMQRHQVSACAPPTRFINTPGMDPKSFNNNKYSHNHHLTSFLIGPPPPLSPAPPYCSSLRSPQEEIFINSHLLDISDGDEKDEEEENEFESSQTLQLFPLRSGDGNCYTNEETEMSASTINSFVAHSHQFFEFLPLKN</sequence>
<dbReference type="InterPro" id="IPR001356">
    <property type="entry name" value="HD"/>
</dbReference>
<dbReference type="EMBL" id="JAXQNO010000001">
    <property type="protein sequence ID" value="KAK4804073.1"/>
    <property type="molecule type" value="Genomic_DNA"/>
</dbReference>
<evidence type="ECO:0000256" key="5">
    <source>
        <dbReference type="ARBA" id="ARBA00023155"/>
    </source>
</evidence>
<dbReference type="GO" id="GO:0099402">
    <property type="term" value="P:plant organ development"/>
    <property type="evidence" value="ECO:0007669"/>
    <property type="project" value="InterPro"/>
</dbReference>
<evidence type="ECO:0000256" key="11">
    <source>
        <dbReference type="SAM" id="MobiDB-lite"/>
    </source>
</evidence>
<evidence type="ECO:0000256" key="7">
    <source>
        <dbReference type="ARBA" id="ARBA00023242"/>
    </source>
</evidence>